<evidence type="ECO:0000256" key="4">
    <source>
        <dbReference type="ARBA" id="ARBA00022692"/>
    </source>
</evidence>
<dbReference type="Proteomes" id="UP000014760">
    <property type="component" value="Unassembled WGS sequence"/>
</dbReference>
<feature type="transmembrane region" description="Helical" evidence="10">
    <location>
        <begin position="78"/>
        <end position="100"/>
    </location>
</feature>
<evidence type="ECO:0000256" key="9">
    <source>
        <dbReference type="ARBA" id="ARBA00023136"/>
    </source>
</evidence>
<dbReference type="GO" id="GO:0140359">
    <property type="term" value="F:ABC-type transporter activity"/>
    <property type="evidence" value="ECO:0007669"/>
    <property type="project" value="InterPro"/>
</dbReference>
<dbReference type="SUPFAM" id="SSF52540">
    <property type="entry name" value="P-loop containing nucleoside triphosphate hydrolases"/>
    <property type="match status" value="2"/>
</dbReference>
<proteinExistence type="inferred from homology"/>
<dbReference type="OMA" id="WEKMYNT"/>
<dbReference type="HOGENOM" id="CLU_000604_19_1_1"/>
<feature type="transmembrane region" description="Helical" evidence="10">
    <location>
        <begin position="112"/>
        <end position="135"/>
    </location>
</feature>
<keyword evidence="8 10" id="KW-1133">Transmembrane helix</keyword>
<dbReference type="Pfam" id="PF12698">
    <property type="entry name" value="ABC2_membrane_3"/>
    <property type="match status" value="2"/>
</dbReference>
<comment type="subcellular location">
    <subcellularLocation>
        <location evidence="1">Membrane</location>
        <topology evidence="1">Multi-pass membrane protein</topology>
    </subcellularLocation>
</comment>
<dbReference type="InterPro" id="IPR013525">
    <property type="entry name" value="ABC2_TM"/>
</dbReference>
<gene>
    <name evidence="12" type="ORF">CAPTEDRAFT_153439</name>
</gene>
<feature type="transmembrane region" description="Helical" evidence="10">
    <location>
        <begin position="1024"/>
        <end position="1043"/>
    </location>
</feature>
<evidence type="ECO:0000259" key="11">
    <source>
        <dbReference type="PROSITE" id="PS50893"/>
    </source>
</evidence>
<feature type="transmembrane region" description="Helical" evidence="10">
    <location>
        <begin position="36"/>
        <end position="57"/>
    </location>
</feature>
<feature type="transmembrane region" description="Helical" evidence="10">
    <location>
        <begin position="221"/>
        <end position="242"/>
    </location>
</feature>
<keyword evidence="4 10" id="KW-0812">Transmembrane</keyword>
<dbReference type="InterPro" id="IPR017871">
    <property type="entry name" value="ABC_transporter-like_CS"/>
</dbReference>
<keyword evidence="7" id="KW-0067">ATP-binding</keyword>
<evidence type="ECO:0000256" key="2">
    <source>
        <dbReference type="ARBA" id="ARBA00008869"/>
    </source>
</evidence>
<dbReference type="InterPro" id="IPR003439">
    <property type="entry name" value="ABC_transporter-like_ATP-bd"/>
</dbReference>
<reference evidence="12 14" key="2">
    <citation type="journal article" date="2013" name="Nature">
        <title>Insights into bilaterian evolution from three spiralian genomes.</title>
        <authorList>
            <person name="Simakov O."/>
            <person name="Marletaz F."/>
            <person name="Cho S.J."/>
            <person name="Edsinger-Gonzales E."/>
            <person name="Havlak P."/>
            <person name="Hellsten U."/>
            <person name="Kuo D.H."/>
            <person name="Larsson T."/>
            <person name="Lv J."/>
            <person name="Arendt D."/>
            <person name="Savage R."/>
            <person name="Osoegawa K."/>
            <person name="de Jong P."/>
            <person name="Grimwood J."/>
            <person name="Chapman J.A."/>
            <person name="Shapiro H."/>
            <person name="Aerts A."/>
            <person name="Otillar R.P."/>
            <person name="Terry A.Y."/>
            <person name="Boore J.L."/>
            <person name="Grigoriev I.V."/>
            <person name="Lindberg D.R."/>
            <person name="Seaver E.C."/>
            <person name="Weisblat D.A."/>
            <person name="Putnam N.H."/>
            <person name="Rokhsar D.S."/>
        </authorList>
    </citation>
    <scope>NUCLEOTIDE SEQUENCE</scope>
    <source>
        <strain evidence="12 14">I ESC-2004</strain>
    </source>
</reference>
<dbReference type="GO" id="GO:0016020">
    <property type="term" value="C:membrane"/>
    <property type="evidence" value="ECO:0007669"/>
    <property type="project" value="UniProtKB-SubCell"/>
</dbReference>
<evidence type="ECO:0000256" key="6">
    <source>
        <dbReference type="ARBA" id="ARBA00022741"/>
    </source>
</evidence>
<feature type="domain" description="ABC transporter" evidence="11">
    <location>
        <begin position="1286"/>
        <end position="1522"/>
    </location>
</feature>
<feature type="transmembrane region" description="Helical" evidence="10">
    <location>
        <begin position="756"/>
        <end position="777"/>
    </location>
</feature>
<dbReference type="OrthoDB" id="10255969at2759"/>
<feature type="transmembrane region" description="Helical" evidence="10">
    <location>
        <begin position="1102"/>
        <end position="1122"/>
    </location>
</feature>
<organism evidence="12">
    <name type="scientific">Capitella teleta</name>
    <name type="common">Polychaete worm</name>
    <dbReference type="NCBI Taxonomy" id="283909"/>
    <lineage>
        <taxon>Eukaryota</taxon>
        <taxon>Metazoa</taxon>
        <taxon>Spiralia</taxon>
        <taxon>Lophotrochozoa</taxon>
        <taxon>Annelida</taxon>
        <taxon>Polychaeta</taxon>
        <taxon>Sedentaria</taxon>
        <taxon>Scolecida</taxon>
        <taxon>Capitellidae</taxon>
        <taxon>Capitella</taxon>
    </lineage>
</organism>
<evidence type="ECO:0000313" key="14">
    <source>
        <dbReference type="Proteomes" id="UP000014760"/>
    </source>
</evidence>
<evidence type="ECO:0000256" key="3">
    <source>
        <dbReference type="ARBA" id="ARBA00022448"/>
    </source>
</evidence>
<feature type="transmembrane region" description="Helical" evidence="10">
    <location>
        <begin position="181"/>
        <end position="200"/>
    </location>
</feature>
<evidence type="ECO:0000256" key="1">
    <source>
        <dbReference type="ARBA" id="ARBA00004141"/>
    </source>
</evidence>
<feature type="transmembrane region" description="Helical" evidence="10">
    <location>
        <begin position="1134"/>
        <end position="1155"/>
    </location>
</feature>
<evidence type="ECO:0000313" key="13">
    <source>
        <dbReference type="EnsemblMetazoa" id="CapteP153439"/>
    </source>
</evidence>
<dbReference type="CDD" id="cd03263">
    <property type="entry name" value="ABC_subfamily_A"/>
    <property type="match status" value="2"/>
</dbReference>
<dbReference type="PANTHER" id="PTHR19229:SF36">
    <property type="entry name" value="ATP-BINDING CASSETTE SUB-FAMILY A MEMBER 2"/>
    <property type="match status" value="1"/>
</dbReference>
<dbReference type="Pfam" id="PF23321">
    <property type="entry name" value="R1_ABCA1"/>
    <property type="match status" value="1"/>
</dbReference>
<feature type="transmembrane region" description="Helical" evidence="10">
    <location>
        <begin position="1221"/>
        <end position="1244"/>
    </location>
</feature>
<dbReference type="PANTHER" id="PTHR19229">
    <property type="entry name" value="ATP-BINDING CASSETTE TRANSPORTER SUBFAMILY A ABCA"/>
    <property type="match status" value="1"/>
</dbReference>
<keyword evidence="14" id="KW-1185">Reference proteome</keyword>
<dbReference type="GO" id="GO:0016887">
    <property type="term" value="F:ATP hydrolysis activity"/>
    <property type="evidence" value="ECO:0007669"/>
    <property type="project" value="InterPro"/>
</dbReference>
<dbReference type="FunFam" id="3.40.50.300:FF:000298">
    <property type="entry name" value="ATP-binding cassette sub-family A member 12"/>
    <property type="match status" value="1"/>
</dbReference>
<accession>R7U8L6</accession>
<dbReference type="Pfam" id="PF00005">
    <property type="entry name" value="ABC_tran"/>
    <property type="match status" value="2"/>
</dbReference>
<evidence type="ECO:0000256" key="5">
    <source>
        <dbReference type="ARBA" id="ARBA00022737"/>
    </source>
</evidence>
<feature type="domain" description="ABC transporter" evidence="11">
    <location>
        <begin position="310"/>
        <end position="540"/>
    </location>
</feature>
<feature type="transmembrane region" description="Helical" evidence="10">
    <location>
        <begin position="1064"/>
        <end position="1090"/>
    </location>
</feature>
<dbReference type="SMART" id="SM00382">
    <property type="entry name" value="AAA"/>
    <property type="match status" value="2"/>
</dbReference>
<dbReference type="InterPro" id="IPR003593">
    <property type="entry name" value="AAA+_ATPase"/>
</dbReference>
<comment type="similarity">
    <text evidence="2">Belongs to the ABC transporter superfamily. ABCA family.</text>
</comment>
<evidence type="ECO:0000256" key="7">
    <source>
        <dbReference type="ARBA" id="ARBA00022840"/>
    </source>
</evidence>
<sequence>MDIKIGEDITEPGINTQEFPHPCYRIDDFRFVVEHMLSLALLLTWIFTLALLVRDVLYEKETRLREVMKLMSLSGRSLWHSWIISASLFASVIAGLLTLMTVLGNLVTQSDWFILLLVNELYALNTVFFGLFITLFFNKANIASAVSAILYIMTYIPYFYVAVVETTGPQQSDWLKIACSFFAPSAVGFIFKAISSFELIGGGLHWHNITETGMDSENFNVAVAMLMMVLSLGVYSLFIWYLDNVCPGQYGIARKWNFCISYSYWSGGDNIPDSVNIEVIPRGSVHQELKYSTSRSGCYETPSKALKRTVCIRNLTKVYSNGKIAVNNLSLNLYEGQILSFLGHNGAGKTTTMSILTGMMPMTAGQASIYGYDVSSQMIDIRQMLGMCPQHNVLFETLSVMDHLEFYSSLKSLTTEEKKATCLSILNDTGLASKAHSAVATLSGGMKRKLSIAIAFIGNARMIVLDEPTAGVDPCSRREIWDFLVKYKQGRTIMLTTHHMDEAEALGDRIAVISGGCLLCDGSPLFLKSNLGEGYHLVISKTKLQESASAATSDLATCKLTLLIQGCSPGAYLKSESPTEWNYILPHDDLSRGGFSALFHTLDRNPKLRDSYGVSDTTLEEIFLMLTQEAGEGSSSFLSIAGTSRLPHMLSQKDHITRETRVMVPCSRRRNNEVREEGIPRPIGIQQANNQTKTVSKPKHCYLCLNMQLTASPTSARLGSQHKRTSCSLYLLQFYSCFVKRLQLSIRNWKGLASQIVLPVIFIAVAMVVAMVGSPTMTQEPPLKLSTTQYLNISKLAGDHFVPIAVMANKTGLNKYLDTFKLPSGIGGICTLADPHSTTYIYSQSCYDEMGSLLHAEIHQHKDDTQEHLYANDTRYYPACQCNSMGVLECDYDSYDEAPAFRVVTQDVVQNFTGNTDVDFLYNTSQIYQLSRYGAVSFGHHRNWLPWLHGSEFKALHVENIAKAHFHTHGYHAMPTFINALNNAILRANIPDGMGNPAAYGIVAVNHPMNGTTSLDYILGNVELKIAILVTIGLAFIPALTGLQVASEHSAKKLQIISGLHPSVYWLTTLLSDLLMYQIPAWSCVAIFMLFDLPAYTDKASVPSVIALFVMYGIGSIPLTYLMTRAFSEPSYAYIFIAVFNVFTGAICLFITFLLEYFDNPSMTAAAEYVDIIFLIFPTYSFGKSLTDVAIMHLMNTFYEVIGEYERVEHPMNFQTVGRSLLAMGLVGIVSFILTLLCEFNFLLRPSVKSMDMMQLTEDEDDDVKCERQRVQRIIAEQGSNSQDALVMHNLTKVYGSSCRRDGQIAVKGICLAIPHGECFGMLGVNGAGKTTTFNMLTGQFPPSGGNAWISGHSIIGGMHKVYGNIGHCPQFDALFEDLTAREHLFLYARIKGIPNNECPALVQSAVEKLRLVAYADKAVKTYSGGNRRKLSTAIALLGDPAVIFMDEPTAGMDPHAKRFLWDLVLNLIKEGKSIVLTSHSMDECEKLCSRMAIMVQGQLKCLGSAQLLKSKYGDGYTIIVNTCKKSRVLQSAIDEIKSFMQLNMGSVSLKAKQHGRLEFEMKGSVDLGQAFRVMEEARNTLPIQDYSICQNTLNNVFVNFVRGHSEGQLAAMDTTTELIEMHGMRNETALQLPSSHDENTRL</sequence>
<evidence type="ECO:0000256" key="10">
    <source>
        <dbReference type="SAM" id="Phobius"/>
    </source>
</evidence>
<reference evidence="13" key="3">
    <citation type="submission" date="2015-06" db="UniProtKB">
        <authorList>
            <consortium name="EnsemblMetazoa"/>
        </authorList>
    </citation>
    <scope>IDENTIFICATION</scope>
</reference>
<keyword evidence="3" id="KW-0813">Transport</keyword>
<reference evidence="14" key="1">
    <citation type="submission" date="2012-12" db="EMBL/GenBank/DDBJ databases">
        <authorList>
            <person name="Hellsten U."/>
            <person name="Grimwood J."/>
            <person name="Chapman J.A."/>
            <person name="Shapiro H."/>
            <person name="Aerts A."/>
            <person name="Otillar R.P."/>
            <person name="Terry A.Y."/>
            <person name="Boore J.L."/>
            <person name="Simakov O."/>
            <person name="Marletaz F."/>
            <person name="Cho S.-J."/>
            <person name="Edsinger-Gonzales E."/>
            <person name="Havlak P."/>
            <person name="Kuo D.-H."/>
            <person name="Larsson T."/>
            <person name="Lv J."/>
            <person name="Arendt D."/>
            <person name="Savage R."/>
            <person name="Osoegawa K."/>
            <person name="de Jong P."/>
            <person name="Lindberg D.R."/>
            <person name="Seaver E.C."/>
            <person name="Weisblat D.A."/>
            <person name="Putnam N.H."/>
            <person name="Grigoriev I.V."/>
            <person name="Rokhsar D.S."/>
        </authorList>
    </citation>
    <scope>NUCLEOTIDE SEQUENCE</scope>
    <source>
        <strain evidence="14">I ESC-2004</strain>
    </source>
</reference>
<name>R7U8L6_CAPTE</name>
<dbReference type="EMBL" id="KB306242">
    <property type="protein sequence ID" value="ELU00042.1"/>
    <property type="molecule type" value="Genomic_DNA"/>
</dbReference>
<dbReference type="EnsemblMetazoa" id="CapteT153439">
    <property type="protein sequence ID" value="CapteP153439"/>
    <property type="gene ID" value="CapteG153439"/>
</dbReference>
<dbReference type="PROSITE" id="PS00211">
    <property type="entry name" value="ABC_TRANSPORTER_1"/>
    <property type="match status" value="1"/>
</dbReference>
<dbReference type="STRING" id="283909.R7U8L6"/>
<evidence type="ECO:0000313" key="12">
    <source>
        <dbReference type="EMBL" id="ELU00042.1"/>
    </source>
</evidence>
<dbReference type="InterPro" id="IPR056264">
    <property type="entry name" value="R2_ABCA1-4-like"/>
</dbReference>
<keyword evidence="6" id="KW-0547">Nucleotide-binding</keyword>
<dbReference type="PROSITE" id="PS50893">
    <property type="entry name" value="ABC_TRANSPORTER_2"/>
    <property type="match status" value="2"/>
</dbReference>
<dbReference type="GO" id="GO:0005524">
    <property type="term" value="F:ATP binding"/>
    <property type="evidence" value="ECO:0007669"/>
    <property type="project" value="UniProtKB-KW"/>
</dbReference>
<dbReference type="EMBL" id="AMQN01009790">
    <property type="status" value="NOT_ANNOTATED_CDS"/>
    <property type="molecule type" value="Genomic_DNA"/>
</dbReference>
<dbReference type="InterPro" id="IPR027417">
    <property type="entry name" value="P-loop_NTPase"/>
</dbReference>
<protein>
    <recommendedName>
        <fullName evidence="11">ABC transporter domain-containing protein</fullName>
    </recommendedName>
</protein>
<keyword evidence="9 10" id="KW-0472">Membrane</keyword>
<dbReference type="GO" id="GO:0005319">
    <property type="term" value="F:lipid transporter activity"/>
    <property type="evidence" value="ECO:0007669"/>
    <property type="project" value="TreeGrafter"/>
</dbReference>
<evidence type="ECO:0000256" key="8">
    <source>
        <dbReference type="ARBA" id="ARBA00022989"/>
    </source>
</evidence>
<dbReference type="Gene3D" id="3.40.50.300">
    <property type="entry name" value="P-loop containing nucleotide triphosphate hydrolases"/>
    <property type="match status" value="2"/>
</dbReference>
<dbReference type="FunFam" id="3.40.50.300:FF:000327">
    <property type="entry name" value="ATP-binding cassette sub-family A member 3"/>
    <property type="match status" value="1"/>
</dbReference>
<keyword evidence="5" id="KW-0677">Repeat</keyword>
<feature type="transmembrane region" description="Helical" evidence="10">
    <location>
        <begin position="142"/>
        <end position="161"/>
    </location>
</feature>
<dbReference type="InterPro" id="IPR026082">
    <property type="entry name" value="ABCA"/>
</dbReference>